<proteinExistence type="predicted"/>
<evidence type="ECO:0000256" key="4">
    <source>
        <dbReference type="ARBA" id="ARBA00022989"/>
    </source>
</evidence>
<dbReference type="RefSeq" id="WP_269602684.1">
    <property type="nucleotide sequence ID" value="NZ_JAPWIJ010000002.1"/>
</dbReference>
<keyword evidence="4 6" id="KW-1133">Transmembrane helix</keyword>
<name>A0ABT4MAM1_9NOCA</name>
<keyword evidence="3 6" id="KW-0812">Transmembrane</keyword>
<keyword evidence="2" id="KW-1003">Cell membrane</keyword>
<dbReference type="Proteomes" id="UP001081071">
    <property type="component" value="Unassembled WGS sequence"/>
</dbReference>
<evidence type="ECO:0000256" key="6">
    <source>
        <dbReference type="SAM" id="Phobius"/>
    </source>
</evidence>
<dbReference type="InterPro" id="IPR027379">
    <property type="entry name" value="CLS_N"/>
</dbReference>
<organism evidence="8 9">
    <name type="scientific">Rhodococcus ruber</name>
    <dbReference type="NCBI Taxonomy" id="1830"/>
    <lineage>
        <taxon>Bacteria</taxon>
        <taxon>Bacillati</taxon>
        <taxon>Actinomycetota</taxon>
        <taxon>Actinomycetes</taxon>
        <taxon>Mycobacteriales</taxon>
        <taxon>Nocardiaceae</taxon>
        <taxon>Rhodococcus</taxon>
    </lineage>
</organism>
<evidence type="ECO:0000256" key="3">
    <source>
        <dbReference type="ARBA" id="ARBA00022692"/>
    </source>
</evidence>
<protein>
    <submittedName>
        <fullName evidence="8">PLD nuclease N-terminal domain-containing protein</fullName>
    </submittedName>
</protein>
<evidence type="ECO:0000256" key="5">
    <source>
        <dbReference type="ARBA" id="ARBA00023136"/>
    </source>
</evidence>
<keyword evidence="5 6" id="KW-0472">Membrane</keyword>
<comment type="caution">
    <text evidence="8">The sequence shown here is derived from an EMBL/GenBank/DDBJ whole genome shotgun (WGS) entry which is preliminary data.</text>
</comment>
<comment type="subcellular location">
    <subcellularLocation>
        <location evidence="1">Cell membrane</location>
        <topology evidence="1">Multi-pass membrane protein</topology>
    </subcellularLocation>
</comment>
<dbReference type="Pfam" id="PF13396">
    <property type="entry name" value="PLDc_N"/>
    <property type="match status" value="1"/>
</dbReference>
<keyword evidence="9" id="KW-1185">Reference proteome</keyword>
<gene>
    <name evidence="8" type="ORF">O4220_05695</name>
</gene>
<evidence type="ECO:0000313" key="9">
    <source>
        <dbReference type="Proteomes" id="UP001081071"/>
    </source>
</evidence>
<evidence type="ECO:0000256" key="1">
    <source>
        <dbReference type="ARBA" id="ARBA00004651"/>
    </source>
</evidence>
<feature type="transmembrane region" description="Helical" evidence="6">
    <location>
        <begin position="32"/>
        <end position="53"/>
    </location>
</feature>
<reference evidence="8" key="1">
    <citation type="submission" date="2022-12" db="EMBL/GenBank/DDBJ databases">
        <authorList>
            <person name="Krivoruchko A.V."/>
            <person name="Elkin A."/>
        </authorList>
    </citation>
    <scope>NUCLEOTIDE SEQUENCE</scope>
    <source>
        <strain evidence="8">IEGM 1391</strain>
    </source>
</reference>
<dbReference type="EMBL" id="JAPWIJ010000002">
    <property type="protein sequence ID" value="MCZ4518004.1"/>
    <property type="molecule type" value="Genomic_DNA"/>
</dbReference>
<sequence>MPYVGLLVMLLWVFCLIDVITADDGGVRYLPKIVWLLLVVFLPFAGSLAWLFAGRPIGHGIWGGPGGGSGYRRASNSAFPEYETRPGRQAAQNPEADAEFLRRCRERAEEQRHIERERRKRDLGF</sequence>
<evidence type="ECO:0000259" key="7">
    <source>
        <dbReference type="Pfam" id="PF13396"/>
    </source>
</evidence>
<accession>A0ABT4MAM1</accession>
<evidence type="ECO:0000313" key="8">
    <source>
        <dbReference type="EMBL" id="MCZ4518004.1"/>
    </source>
</evidence>
<evidence type="ECO:0000256" key="2">
    <source>
        <dbReference type="ARBA" id="ARBA00022475"/>
    </source>
</evidence>
<feature type="domain" description="Cardiolipin synthase N-terminal" evidence="7">
    <location>
        <begin position="10"/>
        <end position="55"/>
    </location>
</feature>